<sequence length="201" mass="21607">MPLAPPTLDTFSRTWTAQILAAPPMILPTRHFTYPQLVPGEEEALARGAMLLNVQPRAGGNFLATCSLGFKDRSLPTGVFACPARDEMLAVAGGYAYLVNTLTPDRALHIQLKPVVAIAAVSPSDEEPTGLLLLAGFHNVLALDANGIRWESARLTWEGLSMTDIAEGKLHGTGWNMMSNRDVPFTVDLKTGAHEGGGFQR</sequence>
<evidence type="ECO:0000313" key="1">
    <source>
        <dbReference type="EMBL" id="SEF99540.1"/>
    </source>
</evidence>
<dbReference type="OrthoDB" id="115567at2"/>
<accession>A0A1H5WJS4</accession>
<gene>
    <name evidence="1" type="ORF">SAMN05421819_1606</name>
</gene>
<organism evidence="1 2">
    <name type="scientific">Bryocella elongata</name>
    <dbReference type="NCBI Taxonomy" id="863522"/>
    <lineage>
        <taxon>Bacteria</taxon>
        <taxon>Pseudomonadati</taxon>
        <taxon>Acidobacteriota</taxon>
        <taxon>Terriglobia</taxon>
        <taxon>Terriglobales</taxon>
        <taxon>Acidobacteriaceae</taxon>
        <taxon>Bryocella</taxon>
    </lineage>
</organism>
<protein>
    <submittedName>
        <fullName evidence="1">Uncharacterized protein</fullName>
    </submittedName>
</protein>
<name>A0A1H5WJS4_9BACT</name>
<keyword evidence="2" id="KW-1185">Reference proteome</keyword>
<evidence type="ECO:0000313" key="2">
    <source>
        <dbReference type="Proteomes" id="UP000236728"/>
    </source>
</evidence>
<dbReference type="RefSeq" id="WP_103932517.1">
    <property type="nucleotide sequence ID" value="NZ_FNVA01000002.1"/>
</dbReference>
<proteinExistence type="predicted"/>
<dbReference type="EMBL" id="FNVA01000002">
    <property type="protein sequence ID" value="SEF99540.1"/>
    <property type="molecule type" value="Genomic_DNA"/>
</dbReference>
<dbReference type="AlphaFoldDB" id="A0A1H5WJS4"/>
<reference evidence="1 2" key="1">
    <citation type="submission" date="2016-10" db="EMBL/GenBank/DDBJ databases">
        <authorList>
            <person name="de Groot N.N."/>
        </authorList>
    </citation>
    <scope>NUCLEOTIDE SEQUENCE [LARGE SCALE GENOMIC DNA]</scope>
    <source>
        <strain evidence="1 2">DSM 22489</strain>
    </source>
</reference>
<dbReference type="Proteomes" id="UP000236728">
    <property type="component" value="Unassembled WGS sequence"/>
</dbReference>